<dbReference type="PANTHER" id="PTHR45787">
    <property type="entry name" value="LD11652P"/>
    <property type="match status" value="1"/>
</dbReference>
<dbReference type="Proteomes" id="UP001165740">
    <property type="component" value="Chromosome 9"/>
</dbReference>
<keyword evidence="2" id="KW-0677">Repeat</keyword>
<dbReference type="Pfam" id="PF00412">
    <property type="entry name" value="LIM"/>
    <property type="match status" value="2"/>
</dbReference>
<dbReference type="Gene3D" id="2.10.110.10">
    <property type="entry name" value="Cysteine Rich Protein"/>
    <property type="match status" value="2"/>
</dbReference>
<feature type="domain" description="LIM zinc-binding" evidence="7">
    <location>
        <begin position="127"/>
        <end position="189"/>
    </location>
</feature>
<dbReference type="GO" id="GO:0046872">
    <property type="term" value="F:metal ion binding"/>
    <property type="evidence" value="ECO:0007669"/>
    <property type="project" value="UniProtKB-KW"/>
</dbReference>
<evidence type="ECO:0000256" key="1">
    <source>
        <dbReference type="ARBA" id="ARBA00022723"/>
    </source>
</evidence>
<evidence type="ECO:0000259" key="7">
    <source>
        <dbReference type="PROSITE" id="PS50023"/>
    </source>
</evidence>
<sequence>MSQFYPTVNPGYPATTENPHHGHFPDSRHRIYPFSPGEQMMGPGGVASMPNGAVTVNQTGIPKTCAACAKRIQDRFLLLAMDRYWHTACLKCSCCQAPLGDIGSSCFTKAGMILCRNDYVRLFGSGGSCSACCQPIPASELVMRAQTNVYHLKCFTCCTCHTPLNTGDRYGIVQGSLVCEQDFPKVVRGLTPLPNRTTHKVC</sequence>
<dbReference type="OrthoDB" id="6352355at2759"/>
<name>A0A9W3BDG9_BIOGL</name>
<dbReference type="InterPro" id="IPR050945">
    <property type="entry name" value="LMO_RBTN_TF"/>
</dbReference>
<keyword evidence="3 5" id="KW-0862">Zinc</keyword>
<dbReference type="InterPro" id="IPR001781">
    <property type="entry name" value="Znf_LIM"/>
</dbReference>
<evidence type="ECO:0000256" key="6">
    <source>
        <dbReference type="SAM" id="MobiDB-lite"/>
    </source>
</evidence>
<feature type="domain" description="LIM zinc-binding" evidence="7">
    <location>
        <begin position="63"/>
        <end position="125"/>
    </location>
</feature>
<dbReference type="RefSeq" id="XP_055897474.1">
    <property type="nucleotide sequence ID" value="XM_056041499.1"/>
</dbReference>
<gene>
    <name evidence="9 10" type="primary">LOC106071104</name>
</gene>
<protein>
    <submittedName>
        <fullName evidence="9 10">LIM domain transcription factor LMO4-like</fullName>
    </submittedName>
</protein>
<evidence type="ECO:0000256" key="5">
    <source>
        <dbReference type="PROSITE-ProRule" id="PRU00125"/>
    </source>
</evidence>
<dbReference type="GeneID" id="106071104"/>
<evidence type="ECO:0000256" key="3">
    <source>
        <dbReference type="ARBA" id="ARBA00022833"/>
    </source>
</evidence>
<evidence type="ECO:0000313" key="10">
    <source>
        <dbReference type="RefSeq" id="XP_055897474.1"/>
    </source>
</evidence>
<keyword evidence="8" id="KW-1185">Reference proteome</keyword>
<proteinExistence type="predicted"/>
<dbReference type="FunFam" id="2.10.110.10:FF:000015">
    <property type="entry name" value="LIM domain only 3"/>
    <property type="match status" value="1"/>
</dbReference>
<evidence type="ECO:0000256" key="4">
    <source>
        <dbReference type="ARBA" id="ARBA00023038"/>
    </source>
</evidence>
<dbReference type="CDD" id="cd09386">
    <property type="entry name" value="LIM1_LMO4"/>
    <property type="match status" value="1"/>
</dbReference>
<dbReference type="PROSITE" id="PS00478">
    <property type="entry name" value="LIM_DOMAIN_1"/>
    <property type="match status" value="1"/>
</dbReference>
<evidence type="ECO:0000256" key="2">
    <source>
        <dbReference type="ARBA" id="ARBA00022737"/>
    </source>
</evidence>
<keyword evidence="4 5" id="KW-0440">LIM domain</keyword>
<dbReference type="SUPFAM" id="SSF57716">
    <property type="entry name" value="Glucocorticoid receptor-like (DNA-binding domain)"/>
    <property type="match status" value="3"/>
</dbReference>
<dbReference type="PROSITE" id="PS50023">
    <property type="entry name" value="LIM_DOMAIN_2"/>
    <property type="match status" value="2"/>
</dbReference>
<dbReference type="RefSeq" id="XP_055897473.1">
    <property type="nucleotide sequence ID" value="XM_056041498.1"/>
</dbReference>
<dbReference type="AlphaFoldDB" id="A0A9W3BDG9"/>
<keyword evidence="1 5" id="KW-0479">Metal-binding</keyword>
<dbReference type="PANTHER" id="PTHR45787:SF13">
    <property type="entry name" value="LD11652P"/>
    <property type="match status" value="1"/>
</dbReference>
<feature type="compositionally biased region" description="Basic and acidic residues" evidence="6">
    <location>
        <begin position="18"/>
        <end position="28"/>
    </location>
</feature>
<reference evidence="9 10" key="1">
    <citation type="submission" date="2025-04" db="UniProtKB">
        <authorList>
            <consortium name="RefSeq"/>
        </authorList>
    </citation>
    <scope>IDENTIFICATION</scope>
</reference>
<accession>A0A9W3BDG9</accession>
<organism evidence="8 9">
    <name type="scientific">Biomphalaria glabrata</name>
    <name type="common">Bloodfluke planorb</name>
    <name type="synonym">Freshwater snail</name>
    <dbReference type="NCBI Taxonomy" id="6526"/>
    <lineage>
        <taxon>Eukaryota</taxon>
        <taxon>Metazoa</taxon>
        <taxon>Spiralia</taxon>
        <taxon>Lophotrochozoa</taxon>
        <taxon>Mollusca</taxon>
        <taxon>Gastropoda</taxon>
        <taxon>Heterobranchia</taxon>
        <taxon>Euthyneura</taxon>
        <taxon>Panpulmonata</taxon>
        <taxon>Hygrophila</taxon>
        <taxon>Lymnaeoidea</taxon>
        <taxon>Planorbidae</taxon>
        <taxon>Biomphalaria</taxon>
    </lineage>
</organism>
<dbReference type="SMART" id="SM00132">
    <property type="entry name" value="LIM"/>
    <property type="match status" value="2"/>
</dbReference>
<evidence type="ECO:0000313" key="9">
    <source>
        <dbReference type="RefSeq" id="XP_055897473.1"/>
    </source>
</evidence>
<feature type="region of interest" description="Disordered" evidence="6">
    <location>
        <begin position="1"/>
        <end position="28"/>
    </location>
</feature>
<evidence type="ECO:0000313" key="8">
    <source>
        <dbReference type="Proteomes" id="UP001165740"/>
    </source>
</evidence>